<name>A0ACB9RBL2_9MYRT</name>
<accession>A0ACB9RBL2</accession>
<organism evidence="1 2">
    <name type="scientific">Melastoma candidum</name>
    <dbReference type="NCBI Taxonomy" id="119954"/>
    <lineage>
        <taxon>Eukaryota</taxon>
        <taxon>Viridiplantae</taxon>
        <taxon>Streptophyta</taxon>
        <taxon>Embryophyta</taxon>
        <taxon>Tracheophyta</taxon>
        <taxon>Spermatophyta</taxon>
        <taxon>Magnoliopsida</taxon>
        <taxon>eudicotyledons</taxon>
        <taxon>Gunneridae</taxon>
        <taxon>Pentapetalae</taxon>
        <taxon>rosids</taxon>
        <taxon>malvids</taxon>
        <taxon>Myrtales</taxon>
        <taxon>Melastomataceae</taxon>
        <taxon>Melastomatoideae</taxon>
        <taxon>Melastomateae</taxon>
        <taxon>Melastoma</taxon>
    </lineage>
</organism>
<proteinExistence type="predicted"/>
<sequence length="238" mass="26759">MYRPNPLNRNPLPTVDLRRLSSHHLAALEDRAASLQRDINKLVSENQRLAAAHGALREDNSLAEEELRRLSSLAVKLKSDRDSEIREVYERSLKMESEVRAINSMEEQLAKVKADVAKLSFDEKEFTAQLQALDEAVLAARAESNQVPTVKAEIEALRKEILKGRAAIELEKKTRESNLEHGNIMERHMISMSREMEKLRADLANAEKSTRSATIGSSEAAGATYDSSHTRFGESTYM</sequence>
<keyword evidence="2" id="KW-1185">Reference proteome</keyword>
<gene>
    <name evidence="1" type="ORF">MLD38_011503</name>
</gene>
<protein>
    <submittedName>
        <fullName evidence="1">Uncharacterized protein</fullName>
    </submittedName>
</protein>
<evidence type="ECO:0000313" key="1">
    <source>
        <dbReference type="EMBL" id="KAI4373372.1"/>
    </source>
</evidence>
<reference evidence="2" key="1">
    <citation type="journal article" date="2023" name="Front. Plant Sci.">
        <title>Chromosomal-level genome assembly of Melastoma candidum provides insights into trichome evolution.</title>
        <authorList>
            <person name="Zhong Y."/>
            <person name="Wu W."/>
            <person name="Sun C."/>
            <person name="Zou P."/>
            <person name="Liu Y."/>
            <person name="Dai S."/>
            <person name="Zhou R."/>
        </authorList>
    </citation>
    <scope>NUCLEOTIDE SEQUENCE [LARGE SCALE GENOMIC DNA]</scope>
</reference>
<comment type="caution">
    <text evidence="1">The sequence shown here is derived from an EMBL/GenBank/DDBJ whole genome shotgun (WGS) entry which is preliminary data.</text>
</comment>
<evidence type="ECO:0000313" key="2">
    <source>
        <dbReference type="Proteomes" id="UP001057402"/>
    </source>
</evidence>
<dbReference type="EMBL" id="CM042883">
    <property type="protein sequence ID" value="KAI4373372.1"/>
    <property type="molecule type" value="Genomic_DNA"/>
</dbReference>
<dbReference type="Proteomes" id="UP001057402">
    <property type="component" value="Chromosome 4"/>
</dbReference>